<dbReference type="PIRSF" id="PIRSF031982">
    <property type="entry name" value="UCP031982_abhydr"/>
    <property type="match status" value="1"/>
</dbReference>
<gene>
    <name evidence="5" type="ORF">DN062_03870</name>
</gene>
<dbReference type="Gene3D" id="3.40.50.1820">
    <property type="entry name" value="alpha/beta hydrolase"/>
    <property type="match status" value="1"/>
</dbReference>
<dbReference type="InterPro" id="IPR022742">
    <property type="entry name" value="Hydrolase_4"/>
</dbReference>
<dbReference type="PANTHER" id="PTHR10272">
    <property type="entry name" value="PLATELET-ACTIVATING FACTOR ACETYLHYDROLASE"/>
    <property type="match status" value="1"/>
</dbReference>
<dbReference type="OrthoDB" id="192696at2"/>
<reference evidence="5 6" key="1">
    <citation type="submission" date="2018-06" db="EMBL/GenBank/DDBJ databases">
        <title>Nitrincola tibetense sp. nov., isolated from Lake XuguoCo on Tibetan Plateau.</title>
        <authorList>
            <person name="Xing P."/>
        </authorList>
    </citation>
    <scope>NUCLEOTIDE SEQUENCE [LARGE SCALE GENOMIC DNA]</scope>
    <source>
        <strain evidence="6">xg18</strain>
    </source>
</reference>
<dbReference type="Proteomes" id="UP000250744">
    <property type="component" value="Unassembled WGS sequence"/>
</dbReference>
<dbReference type="GO" id="GO:0016042">
    <property type="term" value="P:lipid catabolic process"/>
    <property type="evidence" value="ECO:0007669"/>
    <property type="project" value="UniProtKB-KW"/>
</dbReference>
<evidence type="ECO:0000259" key="4">
    <source>
        <dbReference type="Pfam" id="PF12146"/>
    </source>
</evidence>
<dbReference type="EMBL" id="QKRX01000002">
    <property type="protein sequence ID" value="RAU19403.1"/>
    <property type="molecule type" value="Genomic_DNA"/>
</dbReference>
<dbReference type="InterPro" id="IPR029058">
    <property type="entry name" value="AB_hydrolase_fold"/>
</dbReference>
<evidence type="ECO:0000256" key="3">
    <source>
        <dbReference type="ARBA" id="ARBA00023098"/>
    </source>
</evidence>
<sequence>MPYIGVLEPDLGRPRSSIKARNVWTLAKMQRYFSNEWLRRRSMKSLKPISALVQSILIITCWLGISNLYAQDLNAQHNLTGRMILNLDDPISGRKLEGYIWYPTHDMANAIWEHGNWERVWEPIAIIPDAEPIVDTFPVLLLSHGLFGTANNQAWLAQALVAQGYIVVAINHPGTSHFFRDTDQRRELWQRARDISRVIDYLTTDFVLSTQIRRDEIYMAGHSLGGHTAMLLAGARYSVRHFDDFCFDHIGELVCGLFNEWQVAKTEKDQQQMELDWSDARIKAFAIFDLGGSQSFDPVSLRAINAPMLVFGAPKDTMGLDLNIESRYLIKHLAPEVLVYQEPEQLGHFDFLGVCTEHGLVVLSAEEPDDSFVCFEGREERREMHKHLVKQLMQFFDESAIKRL</sequence>
<organism evidence="5 6">
    <name type="scientific">Nitrincola tibetensis</name>
    <dbReference type="NCBI Taxonomy" id="2219697"/>
    <lineage>
        <taxon>Bacteria</taxon>
        <taxon>Pseudomonadati</taxon>
        <taxon>Pseudomonadota</taxon>
        <taxon>Gammaproteobacteria</taxon>
        <taxon>Oceanospirillales</taxon>
        <taxon>Oceanospirillaceae</taxon>
        <taxon>Nitrincola</taxon>
    </lineage>
</organism>
<accession>A0A364NQQ1</accession>
<dbReference type="Pfam" id="PF12146">
    <property type="entry name" value="Hydrolase_4"/>
    <property type="match status" value="1"/>
</dbReference>
<evidence type="ECO:0000256" key="1">
    <source>
        <dbReference type="ARBA" id="ARBA00022801"/>
    </source>
</evidence>
<evidence type="ECO:0000313" key="6">
    <source>
        <dbReference type="Proteomes" id="UP000250744"/>
    </source>
</evidence>
<comment type="caution">
    <text evidence="5">The sequence shown here is derived from an EMBL/GenBank/DDBJ whole genome shotgun (WGS) entry which is preliminary data.</text>
</comment>
<name>A0A364NQQ1_9GAMM</name>
<dbReference type="AlphaFoldDB" id="A0A364NQQ1"/>
<dbReference type="SUPFAM" id="SSF53474">
    <property type="entry name" value="alpha/beta-Hydrolases"/>
    <property type="match status" value="1"/>
</dbReference>
<dbReference type="PANTHER" id="PTHR10272:SF0">
    <property type="entry name" value="PLATELET-ACTIVATING FACTOR ACETYLHYDROLASE"/>
    <property type="match status" value="1"/>
</dbReference>
<feature type="domain" description="Serine aminopeptidase S33" evidence="4">
    <location>
        <begin position="139"/>
        <end position="237"/>
    </location>
</feature>
<protein>
    <recommendedName>
        <fullName evidence="4">Serine aminopeptidase S33 domain-containing protein</fullName>
    </recommendedName>
</protein>
<keyword evidence="2" id="KW-0442">Lipid degradation</keyword>
<evidence type="ECO:0000313" key="5">
    <source>
        <dbReference type="EMBL" id="RAU19403.1"/>
    </source>
</evidence>
<keyword evidence="6" id="KW-1185">Reference proteome</keyword>
<keyword evidence="1" id="KW-0378">Hydrolase</keyword>
<keyword evidence="3" id="KW-0443">Lipid metabolism</keyword>
<dbReference type="GO" id="GO:0003847">
    <property type="term" value="F:1-alkyl-2-acetylglycerophosphocholine esterase activity"/>
    <property type="evidence" value="ECO:0007669"/>
    <property type="project" value="TreeGrafter"/>
</dbReference>
<proteinExistence type="predicted"/>
<dbReference type="InterPro" id="IPR016986">
    <property type="entry name" value="UCP031982_abhydr"/>
</dbReference>
<evidence type="ECO:0000256" key="2">
    <source>
        <dbReference type="ARBA" id="ARBA00022963"/>
    </source>
</evidence>